<organism evidence="1 2">
    <name type="scientific">Clostridium uliginosum</name>
    <dbReference type="NCBI Taxonomy" id="119641"/>
    <lineage>
        <taxon>Bacteria</taxon>
        <taxon>Bacillati</taxon>
        <taxon>Bacillota</taxon>
        <taxon>Clostridia</taxon>
        <taxon>Eubacteriales</taxon>
        <taxon>Clostridiaceae</taxon>
        <taxon>Clostridium</taxon>
    </lineage>
</organism>
<name>A0A1I1Q017_9CLOT</name>
<evidence type="ECO:0000313" key="1">
    <source>
        <dbReference type="EMBL" id="SFD15262.1"/>
    </source>
</evidence>
<dbReference type="STRING" id="119641.SAMN05421842_12219"/>
<gene>
    <name evidence="1" type="ORF">SAMN05421842_12219</name>
</gene>
<dbReference type="Proteomes" id="UP000199263">
    <property type="component" value="Unassembled WGS sequence"/>
</dbReference>
<dbReference type="GO" id="GO:0009295">
    <property type="term" value="C:nucleoid"/>
    <property type="evidence" value="ECO:0007669"/>
    <property type="project" value="InterPro"/>
</dbReference>
<protein>
    <recommendedName>
        <fullName evidence="3">Nucleoid-associated protein YejK</fullName>
    </recommendedName>
</protein>
<proteinExistence type="predicted"/>
<dbReference type="EMBL" id="FOMG01000022">
    <property type="protein sequence ID" value="SFD15262.1"/>
    <property type="molecule type" value="Genomic_DNA"/>
</dbReference>
<sequence>MEYINDININEAIIHILDSNGSEPVLNEYSLDLDEDIYKFLYKHIEKCLKDDELKYGVFNPERNIVKEVVQDYLNGIEHDLIGLSKELARRLFITIKSNENIPSGDLIIVSLVTDQGPMIGILKMDYIKNFTHEIKFVNEKIGIGIVPQVAGLPGSGQKIQKAAFIKPIREDEEFNLMVLDKQKSSKEDECVANYFIKTFLGATLIANERDMTKTFVKAAENWTRNNITDNAEKAEEIRTAIKTKLKEEDSINIDKFSEELFTEHPQVKENFSSYIKEQGLNKEVAVDKTWVDKNLKRVRLNIDKKIDLYINEEIYNDSSKFEIQRNGDGSINMIVKNVINYIEK</sequence>
<dbReference type="AlphaFoldDB" id="A0A1I1Q017"/>
<accession>A0A1I1Q017</accession>
<evidence type="ECO:0008006" key="3">
    <source>
        <dbReference type="Google" id="ProtNLM"/>
    </source>
</evidence>
<dbReference type="RefSeq" id="WP_090092699.1">
    <property type="nucleotide sequence ID" value="NZ_FOMG01000022.1"/>
</dbReference>
<dbReference type="InterPro" id="IPR007358">
    <property type="entry name" value="Nucleoid_associated_NdpA"/>
</dbReference>
<dbReference type="Pfam" id="PF04245">
    <property type="entry name" value="NA37"/>
    <property type="match status" value="1"/>
</dbReference>
<dbReference type="OrthoDB" id="3171075at2"/>
<evidence type="ECO:0000313" key="2">
    <source>
        <dbReference type="Proteomes" id="UP000199263"/>
    </source>
</evidence>
<reference evidence="1 2" key="1">
    <citation type="submission" date="2016-10" db="EMBL/GenBank/DDBJ databases">
        <authorList>
            <person name="de Groot N.N."/>
        </authorList>
    </citation>
    <scope>NUCLEOTIDE SEQUENCE [LARGE SCALE GENOMIC DNA]</scope>
    <source>
        <strain evidence="1 2">DSM 12992</strain>
    </source>
</reference>
<keyword evidence="2" id="KW-1185">Reference proteome</keyword>